<accession>A0A1W0AZD3</accession>
<proteinExistence type="predicted"/>
<dbReference type="Proteomes" id="UP000188836">
    <property type="component" value="Unassembled WGS sequence"/>
</dbReference>
<organism evidence="1 2">
    <name type="scientific">Nocardia donostiensis</name>
    <dbReference type="NCBI Taxonomy" id="1538463"/>
    <lineage>
        <taxon>Bacteria</taxon>
        <taxon>Bacillati</taxon>
        <taxon>Actinomycetota</taxon>
        <taxon>Actinomycetes</taxon>
        <taxon>Mycobacteriales</taxon>
        <taxon>Nocardiaceae</taxon>
        <taxon>Nocardia</taxon>
    </lineage>
</organism>
<name>A0A1W0AZD3_9NOCA</name>
<gene>
    <name evidence="1" type="ORF">B0T46_14710</name>
</gene>
<dbReference type="AlphaFoldDB" id="A0A1W0AZD3"/>
<reference evidence="1 2" key="1">
    <citation type="journal article" date="2016" name="Antonie Van Leeuwenhoek">
        <title>Nocardia donostiensis sp. nov., isolated from human respiratory specimens.</title>
        <authorList>
            <person name="Ercibengoa M."/>
            <person name="Bell M."/>
            <person name="Marimon J.M."/>
            <person name="Humrighouse B."/>
            <person name="Klenk H.P."/>
            <person name="Potter G."/>
            <person name="Perez-Trallero E."/>
        </authorList>
    </citation>
    <scope>NUCLEOTIDE SEQUENCE [LARGE SCALE GENOMIC DNA]</scope>
    <source>
        <strain evidence="1 2">X1655</strain>
    </source>
</reference>
<dbReference type="SUPFAM" id="SSF52058">
    <property type="entry name" value="L domain-like"/>
    <property type="match status" value="1"/>
</dbReference>
<keyword evidence="2" id="KW-1185">Reference proteome</keyword>
<evidence type="ECO:0000313" key="1">
    <source>
        <dbReference type="EMBL" id="ONM47896.1"/>
    </source>
</evidence>
<evidence type="ECO:0000313" key="2">
    <source>
        <dbReference type="Proteomes" id="UP000188836"/>
    </source>
</evidence>
<dbReference type="EMBL" id="MUMY01000012">
    <property type="protein sequence ID" value="ONM47896.1"/>
    <property type="molecule type" value="Genomic_DNA"/>
</dbReference>
<comment type="caution">
    <text evidence="1">The sequence shown here is derived from an EMBL/GenBank/DDBJ whole genome shotgun (WGS) entry which is preliminary data.</text>
</comment>
<dbReference type="InterPro" id="IPR032675">
    <property type="entry name" value="LRR_dom_sf"/>
</dbReference>
<dbReference type="Gene3D" id="3.80.10.10">
    <property type="entry name" value="Ribonuclease Inhibitor"/>
    <property type="match status" value="1"/>
</dbReference>
<sequence length="305" mass="34335">MTENDLARLDDRLEVIQIDSALTDAEYSLLGEWFKDQPTKTLRVYGSSDGTITDLEFLRHFPTVRSFQADALFHSLVNIDGLRHLPEDARYIGLGRTKKRLSLEPLARFTALEQLYLEGQTKDIDVVSSLRELRSVTLRSITLPDLSLLTPLTKLRALDLKLGGTRNLDLLPEFQTLDYLELWMVKGLSDLSPVAHLPHLEYLLLQALRNVEALPAMSGLVRLRRLWIETMKGLTDLSPICQAPALRQLAVVDMGHLRPEAFGPIVGHPTLESLRFGLGSKRKNDAVANLIDLPNDGDWRKPLSD</sequence>
<evidence type="ECO:0008006" key="3">
    <source>
        <dbReference type="Google" id="ProtNLM"/>
    </source>
</evidence>
<protein>
    <recommendedName>
        <fullName evidence="3">Leucine-rich repeat domain-containing protein</fullName>
    </recommendedName>
</protein>